<gene>
    <name evidence="11" type="ORF">C8C78_1288</name>
    <name evidence="12" type="ORF">SAMN04488597_104159</name>
</gene>
<dbReference type="InterPro" id="IPR003439">
    <property type="entry name" value="ABC_transporter-like_ATP-bd"/>
</dbReference>
<dbReference type="InterPro" id="IPR011527">
    <property type="entry name" value="ABC1_TM_dom"/>
</dbReference>
<reference evidence="11 13" key="2">
    <citation type="submission" date="2018-04" db="EMBL/GenBank/DDBJ databases">
        <title>Subsurface microbial communities from deep shales in Ohio and West Virginia, USA.</title>
        <authorList>
            <person name="Wrighton K."/>
        </authorList>
    </citation>
    <scope>NUCLEOTIDE SEQUENCE [LARGE SCALE GENOMIC DNA]</scope>
    <source>
        <strain evidence="11 13">MSL28</strain>
    </source>
</reference>
<evidence type="ECO:0000313" key="11">
    <source>
        <dbReference type="EMBL" id="PXV62890.1"/>
    </source>
</evidence>
<dbReference type="EMBL" id="FMYT01000004">
    <property type="protein sequence ID" value="SDC31693.1"/>
    <property type="molecule type" value="Genomic_DNA"/>
</dbReference>
<dbReference type="Proteomes" id="UP000324896">
    <property type="component" value="Unassembled WGS sequence"/>
</dbReference>
<organism evidence="12 14">
    <name type="scientific">Halanaerobium congolense</name>
    <dbReference type="NCBI Taxonomy" id="54121"/>
    <lineage>
        <taxon>Bacteria</taxon>
        <taxon>Bacillati</taxon>
        <taxon>Bacillota</taxon>
        <taxon>Clostridia</taxon>
        <taxon>Halanaerobiales</taxon>
        <taxon>Halanaerobiaceae</taxon>
        <taxon>Halanaerobium</taxon>
    </lineage>
</organism>
<dbReference type="SMART" id="SM00382">
    <property type="entry name" value="AAA"/>
    <property type="match status" value="1"/>
</dbReference>
<name>A0A1G6KL50_9FIRM</name>
<evidence type="ECO:0000256" key="6">
    <source>
        <dbReference type="ARBA" id="ARBA00022989"/>
    </source>
</evidence>
<evidence type="ECO:0000259" key="9">
    <source>
        <dbReference type="PROSITE" id="PS50893"/>
    </source>
</evidence>
<evidence type="ECO:0000313" key="12">
    <source>
        <dbReference type="EMBL" id="SDC31693.1"/>
    </source>
</evidence>
<dbReference type="EMBL" id="QICM01000028">
    <property type="protein sequence ID" value="PXV62890.1"/>
    <property type="molecule type" value="Genomic_DNA"/>
</dbReference>
<dbReference type="PROSITE" id="PS00211">
    <property type="entry name" value="ABC_TRANSPORTER_1"/>
    <property type="match status" value="1"/>
</dbReference>
<evidence type="ECO:0000256" key="5">
    <source>
        <dbReference type="ARBA" id="ARBA00022840"/>
    </source>
</evidence>
<keyword evidence="7 8" id="KW-0472">Membrane</keyword>
<keyword evidence="5 12" id="KW-0067">ATP-binding</keyword>
<evidence type="ECO:0000256" key="8">
    <source>
        <dbReference type="SAM" id="Phobius"/>
    </source>
</evidence>
<dbReference type="PANTHER" id="PTHR43394:SF1">
    <property type="entry name" value="ATP-BINDING CASSETTE SUB-FAMILY B MEMBER 10, MITOCHONDRIAL"/>
    <property type="match status" value="1"/>
</dbReference>
<dbReference type="Pfam" id="PF00005">
    <property type="entry name" value="ABC_tran"/>
    <property type="match status" value="1"/>
</dbReference>
<feature type="domain" description="ABC transmembrane type-1" evidence="10">
    <location>
        <begin position="35"/>
        <end position="315"/>
    </location>
</feature>
<feature type="transmembrane region" description="Helical" evidence="8">
    <location>
        <begin position="258"/>
        <end position="277"/>
    </location>
</feature>
<proteinExistence type="predicted"/>
<accession>A0A1G6KL50</accession>
<dbReference type="GO" id="GO:0016887">
    <property type="term" value="F:ATP hydrolysis activity"/>
    <property type="evidence" value="ECO:0007669"/>
    <property type="project" value="InterPro"/>
</dbReference>
<dbReference type="InterPro" id="IPR039421">
    <property type="entry name" value="Type_1_exporter"/>
</dbReference>
<dbReference type="InterPro" id="IPR036640">
    <property type="entry name" value="ABC1_TM_sf"/>
</dbReference>
<keyword evidence="4" id="KW-0547">Nucleotide-binding</keyword>
<feature type="transmembrane region" description="Helical" evidence="8">
    <location>
        <begin position="150"/>
        <end position="168"/>
    </location>
</feature>
<dbReference type="GO" id="GO:0015421">
    <property type="term" value="F:ABC-type oligopeptide transporter activity"/>
    <property type="evidence" value="ECO:0007669"/>
    <property type="project" value="TreeGrafter"/>
</dbReference>
<dbReference type="CDD" id="cd18545">
    <property type="entry name" value="ABC_6TM_YknV_like"/>
    <property type="match status" value="1"/>
</dbReference>
<dbReference type="Gene3D" id="1.20.1560.10">
    <property type="entry name" value="ABC transporter type 1, transmembrane domain"/>
    <property type="match status" value="1"/>
</dbReference>
<comment type="subcellular location">
    <subcellularLocation>
        <location evidence="1">Cell membrane</location>
        <topology evidence="1">Multi-pass membrane protein</topology>
    </subcellularLocation>
</comment>
<feature type="transmembrane region" description="Helical" evidence="8">
    <location>
        <begin position="34"/>
        <end position="54"/>
    </location>
</feature>
<evidence type="ECO:0000259" key="10">
    <source>
        <dbReference type="PROSITE" id="PS50929"/>
    </source>
</evidence>
<dbReference type="PANTHER" id="PTHR43394">
    <property type="entry name" value="ATP-DEPENDENT PERMEASE MDL1, MITOCHONDRIAL"/>
    <property type="match status" value="1"/>
</dbReference>
<dbReference type="SUPFAM" id="SSF90123">
    <property type="entry name" value="ABC transporter transmembrane region"/>
    <property type="match status" value="1"/>
</dbReference>
<feature type="domain" description="ABC transporter" evidence="9">
    <location>
        <begin position="351"/>
        <end position="586"/>
    </location>
</feature>
<dbReference type="InterPro" id="IPR017871">
    <property type="entry name" value="ABC_transporter-like_CS"/>
</dbReference>
<dbReference type="GO" id="GO:0005886">
    <property type="term" value="C:plasma membrane"/>
    <property type="evidence" value="ECO:0007669"/>
    <property type="project" value="UniProtKB-SubCell"/>
</dbReference>
<keyword evidence="3 8" id="KW-0812">Transmembrane</keyword>
<dbReference type="Proteomes" id="UP000247389">
    <property type="component" value="Unassembled WGS sequence"/>
</dbReference>
<dbReference type="InterPro" id="IPR003593">
    <property type="entry name" value="AAA+_ATPase"/>
</dbReference>
<feature type="transmembrane region" description="Helical" evidence="8">
    <location>
        <begin position="174"/>
        <end position="192"/>
    </location>
</feature>
<dbReference type="GO" id="GO:0005524">
    <property type="term" value="F:ATP binding"/>
    <property type="evidence" value="ECO:0007669"/>
    <property type="project" value="UniProtKB-KW"/>
</dbReference>
<dbReference type="FunFam" id="3.40.50.300:FF:000287">
    <property type="entry name" value="Multidrug ABC transporter ATP-binding protein"/>
    <property type="match status" value="1"/>
</dbReference>
<dbReference type="Gene3D" id="3.40.50.300">
    <property type="entry name" value="P-loop containing nucleotide triphosphate hydrolases"/>
    <property type="match status" value="1"/>
</dbReference>
<evidence type="ECO:0000256" key="1">
    <source>
        <dbReference type="ARBA" id="ARBA00004651"/>
    </source>
</evidence>
<feature type="transmembrane region" description="Helical" evidence="8">
    <location>
        <begin position="74"/>
        <end position="95"/>
    </location>
</feature>
<evidence type="ECO:0000256" key="2">
    <source>
        <dbReference type="ARBA" id="ARBA00022448"/>
    </source>
</evidence>
<dbReference type="PROSITE" id="PS50929">
    <property type="entry name" value="ABC_TM1F"/>
    <property type="match status" value="1"/>
</dbReference>
<keyword evidence="2" id="KW-0813">Transport</keyword>
<evidence type="ECO:0000256" key="7">
    <source>
        <dbReference type="ARBA" id="ARBA00023136"/>
    </source>
</evidence>
<evidence type="ECO:0000256" key="4">
    <source>
        <dbReference type="ARBA" id="ARBA00022741"/>
    </source>
</evidence>
<dbReference type="AlphaFoldDB" id="A0A1G6KL50"/>
<evidence type="ECO:0000313" key="13">
    <source>
        <dbReference type="Proteomes" id="UP000247389"/>
    </source>
</evidence>
<dbReference type="RefSeq" id="WP_110301130.1">
    <property type="nucleotide sequence ID" value="NZ_FMYT01000004.1"/>
</dbReference>
<dbReference type="SUPFAM" id="SSF52540">
    <property type="entry name" value="P-loop containing nucleoside triphosphate hydrolases"/>
    <property type="match status" value="1"/>
</dbReference>
<protein>
    <submittedName>
        <fullName evidence="11">ATP-binding cassette subfamily B protein</fullName>
    </submittedName>
    <submittedName>
        <fullName evidence="12">ATP-binding cassette, subfamily B</fullName>
    </submittedName>
</protein>
<sequence length="592" mass="67485">MAYNRYFEDEEMENLDPNNIKRVLSYLKPYKYKVAFSLFLMAMAAFADLLGPYLTKVAIDNYITAGDYSGLTMISLVYLGLLAVNGFAVRFRVLIMSKVGHKVVRNIRQDLFQHIQKLSFSYFDSIPAGKIIVRVMNNVNSLQNLLENGLINIITDTFRFLAILVIMLNLDLRLTLISITVMPVLIFLIFLLKKKIRIGWRRVQKKRSNMNAYIHESLTGMQITQAFVREDKNSNIFKDLQDDYVSNWMKTVMMSHGIFPIVLLINTISVIIMYLVGIRDLNAGLVTIGTLVALLQYIWRLWQPIINISNFYNQVLVANSAAERIFDVLDTEPDIVDSSGAKEMPEIKGKVEFKNVTFSYEEDGEIILNDMNFEVEPGETIAFVGATGAGKSTIINLMTRFYDIDQGSILIDDLDIQNVKIESLRKQIGVMMQDTFIFSGSIADNIRYGNLEASREDIERAAKMVYADEFIREMENGYDTEVNERGSRLSVGQRQLISFARTILSDPKILILDEATSSIDTQTEILIQKATQAVLEGRTSFVIAHRLSTIRNADRIMVLEEGEIIETGSHEELMAKEGHYHDLYMAQYNRVI</sequence>
<feature type="transmembrane region" description="Helical" evidence="8">
    <location>
        <begin position="283"/>
        <end position="302"/>
    </location>
</feature>
<evidence type="ECO:0000313" key="14">
    <source>
        <dbReference type="Proteomes" id="UP000324896"/>
    </source>
</evidence>
<evidence type="ECO:0000256" key="3">
    <source>
        <dbReference type="ARBA" id="ARBA00022692"/>
    </source>
</evidence>
<dbReference type="Pfam" id="PF00664">
    <property type="entry name" value="ABC_membrane"/>
    <property type="match status" value="1"/>
</dbReference>
<dbReference type="InterPro" id="IPR027417">
    <property type="entry name" value="P-loop_NTPase"/>
</dbReference>
<reference evidence="12 14" key="1">
    <citation type="submission" date="2016-10" db="EMBL/GenBank/DDBJ databases">
        <authorList>
            <person name="Varghese N."/>
            <person name="Submissions S."/>
        </authorList>
    </citation>
    <scope>NUCLEOTIDE SEQUENCE [LARGE SCALE GENOMIC DNA]</scope>
    <source>
        <strain evidence="12 14">WG10</strain>
    </source>
</reference>
<keyword evidence="6 8" id="KW-1133">Transmembrane helix</keyword>
<dbReference type="PROSITE" id="PS50893">
    <property type="entry name" value="ABC_TRANSPORTER_2"/>
    <property type="match status" value="1"/>
</dbReference>